<keyword evidence="2" id="KW-1185">Reference proteome</keyword>
<dbReference type="AlphaFoldDB" id="A0A2T6KCM9"/>
<accession>A0A2T6KCM9</accession>
<evidence type="ECO:0000313" key="2">
    <source>
        <dbReference type="Proteomes" id="UP000244523"/>
    </source>
</evidence>
<name>A0A2T6KCM9_9RHOB</name>
<dbReference type="Proteomes" id="UP000244523">
    <property type="component" value="Unassembled WGS sequence"/>
</dbReference>
<sequence>MAEVGINEFDLQFIELFRIALSEETNELRHRAIKNVKHDVVNGRIELLMKEKGPKWASDATNRNFIEWVAATSIQRNDAAYEFSETGKRYEAKNERKLNIAEHIGNVIFLSIRDGKFEGVQVNGGILERRDDLRARGYLD</sequence>
<organism evidence="1 2">
    <name type="scientific">Yoonia sediminilitoris</name>
    <dbReference type="NCBI Taxonomy" id="1286148"/>
    <lineage>
        <taxon>Bacteria</taxon>
        <taxon>Pseudomonadati</taxon>
        <taxon>Pseudomonadota</taxon>
        <taxon>Alphaproteobacteria</taxon>
        <taxon>Rhodobacterales</taxon>
        <taxon>Paracoccaceae</taxon>
        <taxon>Yoonia</taxon>
    </lineage>
</organism>
<dbReference type="OrthoDB" id="7728378at2"/>
<evidence type="ECO:0000313" key="1">
    <source>
        <dbReference type="EMBL" id="PUB12695.1"/>
    </source>
</evidence>
<gene>
    <name evidence="1" type="ORF">C8N45_1092</name>
</gene>
<comment type="caution">
    <text evidence="1">The sequence shown here is derived from an EMBL/GenBank/DDBJ whole genome shotgun (WGS) entry which is preliminary data.</text>
</comment>
<proteinExistence type="predicted"/>
<dbReference type="EMBL" id="QBUD01000009">
    <property type="protein sequence ID" value="PUB12695.1"/>
    <property type="molecule type" value="Genomic_DNA"/>
</dbReference>
<reference evidence="1 2" key="1">
    <citation type="submission" date="2018-04" db="EMBL/GenBank/DDBJ databases">
        <title>Genomic Encyclopedia of Archaeal and Bacterial Type Strains, Phase II (KMG-II): from individual species to whole genera.</title>
        <authorList>
            <person name="Goeker M."/>
        </authorList>
    </citation>
    <scope>NUCLEOTIDE SEQUENCE [LARGE SCALE GENOMIC DNA]</scope>
    <source>
        <strain evidence="1 2">DSM 29955</strain>
    </source>
</reference>
<dbReference type="RefSeq" id="WP_108387150.1">
    <property type="nucleotide sequence ID" value="NZ_QBUD01000009.1"/>
</dbReference>
<protein>
    <submittedName>
        <fullName evidence="1">Uncharacterized protein</fullName>
    </submittedName>
</protein>